<gene>
    <name evidence="1" type="ORF">CYMTET_44283</name>
</gene>
<dbReference type="EMBL" id="LGRX02030091">
    <property type="protein sequence ID" value="KAK3246171.1"/>
    <property type="molecule type" value="Genomic_DNA"/>
</dbReference>
<reference evidence="1 2" key="1">
    <citation type="journal article" date="2015" name="Genome Biol. Evol.">
        <title>Comparative Genomics of a Bacterivorous Green Alga Reveals Evolutionary Causalities and Consequences of Phago-Mixotrophic Mode of Nutrition.</title>
        <authorList>
            <person name="Burns J.A."/>
            <person name="Paasch A."/>
            <person name="Narechania A."/>
            <person name="Kim E."/>
        </authorList>
    </citation>
    <scope>NUCLEOTIDE SEQUENCE [LARGE SCALE GENOMIC DNA]</scope>
    <source>
        <strain evidence="1 2">PLY_AMNH</strain>
    </source>
</reference>
<organism evidence="1 2">
    <name type="scientific">Cymbomonas tetramitiformis</name>
    <dbReference type="NCBI Taxonomy" id="36881"/>
    <lineage>
        <taxon>Eukaryota</taxon>
        <taxon>Viridiplantae</taxon>
        <taxon>Chlorophyta</taxon>
        <taxon>Pyramimonadophyceae</taxon>
        <taxon>Pyramimonadales</taxon>
        <taxon>Pyramimonadaceae</taxon>
        <taxon>Cymbomonas</taxon>
    </lineage>
</organism>
<sequence length="92" mass="10011">MNGMLVDKRKSARPNLIELAEKGENLEVEAWEGEDWVVKFGGGLGGEFGKGLGGGGLGGEDWVVNLVRDLVEEAWEGEDWVVDLVRVLVEEA</sequence>
<comment type="caution">
    <text evidence="1">The sequence shown here is derived from an EMBL/GenBank/DDBJ whole genome shotgun (WGS) entry which is preliminary data.</text>
</comment>
<dbReference type="AlphaFoldDB" id="A0AAE0EZ67"/>
<name>A0AAE0EZ67_9CHLO</name>
<dbReference type="Proteomes" id="UP001190700">
    <property type="component" value="Unassembled WGS sequence"/>
</dbReference>
<protein>
    <submittedName>
        <fullName evidence="1">Uncharacterized protein</fullName>
    </submittedName>
</protein>
<proteinExistence type="predicted"/>
<evidence type="ECO:0000313" key="2">
    <source>
        <dbReference type="Proteomes" id="UP001190700"/>
    </source>
</evidence>
<evidence type="ECO:0000313" key="1">
    <source>
        <dbReference type="EMBL" id="KAK3246171.1"/>
    </source>
</evidence>
<keyword evidence="2" id="KW-1185">Reference proteome</keyword>
<accession>A0AAE0EZ67</accession>